<keyword evidence="8" id="KW-0325">Glycoprotein</keyword>
<dbReference type="EMBL" id="HACM01009541">
    <property type="protein sequence ID" value="CRZ09983.1"/>
    <property type="molecule type" value="Transcribed_RNA"/>
</dbReference>
<protein>
    <recommendedName>
        <fullName evidence="9">BOS complex subunit NCLN</fullName>
    </recommendedName>
</protein>
<dbReference type="SUPFAM" id="SSF53187">
    <property type="entry name" value="Zn-dependent exopeptidases"/>
    <property type="match status" value="1"/>
</dbReference>
<dbReference type="GO" id="GO:0009966">
    <property type="term" value="P:regulation of signal transduction"/>
    <property type="evidence" value="ECO:0007669"/>
    <property type="project" value="InterPro"/>
</dbReference>
<dbReference type="PANTHER" id="PTHR31826">
    <property type="entry name" value="NICALIN"/>
    <property type="match status" value="1"/>
</dbReference>
<evidence type="ECO:0000256" key="10">
    <source>
        <dbReference type="SAM" id="Phobius"/>
    </source>
</evidence>
<keyword evidence="6 10" id="KW-1133">Transmembrane helix</keyword>
<name>A0A0H5R797_9EUKA</name>
<evidence type="ECO:0000256" key="4">
    <source>
        <dbReference type="ARBA" id="ARBA00022729"/>
    </source>
</evidence>
<feature type="transmembrane region" description="Helical" evidence="10">
    <location>
        <begin position="463"/>
        <end position="484"/>
    </location>
</feature>
<evidence type="ECO:0000256" key="3">
    <source>
        <dbReference type="ARBA" id="ARBA00022692"/>
    </source>
</evidence>
<dbReference type="AlphaFoldDB" id="A0A0H5R797"/>
<feature type="non-terminal residue" evidence="13">
    <location>
        <position position="1"/>
    </location>
</feature>
<proteinExistence type="inferred from homology"/>
<evidence type="ECO:0000256" key="2">
    <source>
        <dbReference type="ARBA" id="ARBA00007717"/>
    </source>
</evidence>
<dbReference type="GO" id="GO:0005789">
    <property type="term" value="C:endoplasmic reticulum membrane"/>
    <property type="evidence" value="ECO:0007669"/>
    <property type="project" value="UniProtKB-SubCell"/>
</dbReference>
<evidence type="ECO:0000256" key="5">
    <source>
        <dbReference type="ARBA" id="ARBA00022824"/>
    </source>
</evidence>
<dbReference type="Gene3D" id="3.40.630.10">
    <property type="entry name" value="Zn peptidases"/>
    <property type="match status" value="1"/>
</dbReference>
<evidence type="ECO:0000256" key="9">
    <source>
        <dbReference type="ARBA" id="ARBA00034873"/>
    </source>
</evidence>
<keyword evidence="4 11" id="KW-0732">Signal</keyword>
<evidence type="ECO:0000259" key="12">
    <source>
        <dbReference type="Pfam" id="PF04389"/>
    </source>
</evidence>
<feature type="domain" description="Peptidase M28" evidence="12">
    <location>
        <begin position="177"/>
        <end position="341"/>
    </location>
</feature>
<feature type="chain" id="PRO_5005223855" description="BOS complex subunit NCLN" evidence="11">
    <location>
        <begin position="34"/>
        <end position="489"/>
    </location>
</feature>
<keyword evidence="7 10" id="KW-0472">Membrane</keyword>
<comment type="similarity">
    <text evidence="2">Belongs to the nicastrin family.</text>
</comment>
<evidence type="ECO:0000256" key="11">
    <source>
        <dbReference type="SAM" id="SignalP"/>
    </source>
</evidence>
<evidence type="ECO:0000256" key="7">
    <source>
        <dbReference type="ARBA" id="ARBA00023136"/>
    </source>
</evidence>
<evidence type="ECO:0000313" key="13">
    <source>
        <dbReference type="EMBL" id="CRZ09983.1"/>
    </source>
</evidence>
<keyword evidence="5" id="KW-0256">Endoplasmic reticulum</keyword>
<keyword evidence="3 10" id="KW-0812">Transmembrane</keyword>
<reference evidence="13" key="1">
    <citation type="submission" date="2015-04" db="EMBL/GenBank/DDBJ databases">
        <title>The genome sequence of the plant pathogenic Rhizarian Plasmodiophora brassicae reveals insights in its biotrophic life cycle and the origin of chitin synthesis.</title>
        <authorList>
            <person name="Schwelm A."/>
            <person name="Fogelqvist J."/>
            <person name="Knaust A."/>
            <person name="Julke S."/>
            <person name="Lilja T."/>
            <person name="Dhandapani V."/>
            <person name="Bonilla-Rosso G."/>
            <person name="Karlsson M."/>
            <person name="Shevchenko A."/>
            <person name="Choi S.R."/>
            <person name="Kim H.G."/>
            <person name="Park J.Y."/>
            <person name="Lim Y.P."/>
            <person name="Ludwig-Muller J."/>
            <person name="Dixelius C."/>
        </authorList>
    </citation>
    <scope>NUCLEOTIDE SEQUENCE</scope>
    <source>
        <tissue evidence="13">Potato root galls</tissue>
    </source>
</reference>
<evidence type="ECO:0000256" key="8">
    <source>
        <dbReference type="ARBA" id="ARBA00023180"/>
    </source>
</evidence>
<dbReference type="InterPro" id="IPR016574">
    <property type="entry name" value="Nicalin"/>
</dbReference>
<evidence type="ECO:0000256" key="1">
    <source>
        <dbReference type="ARBA" id="ARBA00004389"/>
    </source>
</evidence>
<evidence type="ECO:0000256" key="6">
    <source>
        <dbReference type="ARBA" id="ARBA00022989"/>
    </source>
</evidence>
<sequence length="489" mass="53147">GRGANFWFSPEIRMRSAAMLCGLLIVLTSLTSASHMFKVDRAIQYSIDQVSYGSQTARVNFPGTVHEDGIPPAAHTISLLKACSSDTQVQLHPNATAALIVLPEEPTPEQVTCLKSIESSIMSQSWSYPIYFATEDAHLNEIVSDVRDGSLDRYQFVAADLSEPIVSPSITNLYGWIYGKSDTPKETVVIVAGWDSLVAIPGRGSGDASAVTAFLHLARLFHRVKMQESLGDVSLLFVLTGASALAGEGSQHFISELDARIIETIKLVICLDSLKGDTLTLHASSESKSAESFNKFQKALKTAASDFGVTVGTSSEDDGNWEHRHYSREGMTSLTVSDKTDRMRSITYSSVFDKPATCDQVTRSVNAIAESIARFIFDVESSGLTQGSNAVNMQSVSSWLDYLGSQPRIAPALPADSTLVSDLQQEMSTHLSDVTVKTFKLSPKFTIFPQSPKSMSSFRVKPFVFDVLVTGSVSLYLGALYFAVKKLSM</sequence>
<comment type="subcellular location">
    <subcellularLocation>
        <location evidence="1">Endoplasmic reticulum membrane</location>
        <topology evidence="1">Single-pass membrane protein</topology>
    </subcellularLocation>
</comment>
<dbReference type="Pfam" id="PF04389">
    <property type="entry name" value="Peptidase_M28"/>
    <property type="match status" value="1"/>
</dbReference>
<organism evidence="13">
    <name type="scientific">Spongospora subterranea</name>
    <dbReference type="NCBI Taxonomy" id="70186"/>
    <lineage>
        <taxon>Eukaryota</taxon>
        <taxon>Sar</taxon>
        <taxon>Rhizaria</taxon>
        <taxon>Endomyxa</taxon>
        <taxon>Phytomyxea</taxon>
        <taxon>Plasmodiophorida</taxon>
        <taxon>Plasmodiophoridae</taxon>
        <taxon>Spongospora</taxon>
    </lineage>
</organism>
<feature type="signal peptide" evidence="11">
    <location>
        <begin position="1"/>
        <end position="33"/>
    </location>
</feature>
<dbReference type="InterPro" id="IPR007484">
    <property type="entry name" value="Peptidase_M28"/>
</dbReference>
<accession>A0A0H5R797</accession>